<sequence>MLDGPKISSTEISALERRFPPSFEGVDLNFCRNPQCATYGVFPDPFKRPKGTEPAPPDVLRGVVAGKKHEEFFKCPTCTKTSRIKNNRAIVEEYKRLKHLQEYDPTVPSCRTEGCFAHGMAPETSPEFYRRFGKTAMGDPRFQCRLCLKTFSIGKPARRHLRSDKNRIIFQMLCNDVSLSKICRIADISYRDLYGKIDFFYVQIQSFVAQREDFSKVDFREVGSKFGTDSQTLMLNWPTRRKRTPVAVQHLCTAHARSGFIMEAAIQFDPTMTMNEAEDLSSAADEEYLSVAFRRHARVWTKTEFQGHLTRLRKQKQVKTIQLYQLPHEGVLVRYDILQYAHALRVREMLSGANVPLLLVMDDDRGLQQAFQAAFVDEISSHRADLAVVSFDKGMTNDMRNQVAAAAQVRLSRMSGMGLSDIRKLSNEDYAQLVDFVLAWQLMGWPLNLGVSFPFSRKSEPNKVVKVPTWRPGRSGKSAARLVRRATLRSVDSYFHKFRCNVRFASRPAISTGNVGHTWDKQYLYKPEMLAKIAQIYRFYHNWCDPGGDKKTPAMRIGLARGRIYERDFM</sequence>
<accession>A0A0F9GNT1</accession>
<name>A0A0F9GNT1_9ZZZZ</name>
<proteinExistence type="predicted"/>
<dbReference type="AlphaFoldDB" id="A0A0F9GNT1"/>
<protein>
    <submittedName>
        <fullName evidence="1">Uncharacterized protein</fullName>
    </submittedName>
</protein>
<gene>
    <name evidence="1" type="ORF">LCGC14_1887190</name>
</gene>
<evidence type="ECO:0000313" key="1">
    <source>
        <dbReference type="EMBL" id="KKL92186.1"/>
    </source>
</evidence>
<organism evidence="1">
    <name type="scientific">marine sediment metagenome</name>
    <dbReference type="NCBI Taxonomy" id="412755"/>
    <lineage>
        <taxon>unclassified sequences</taxon>
        <taxon>metagenomes</taxon>
        <taxon>ecological metagenomes</taxon>
    </lineage>
</organism>
<dbReference type="EMBL" id="LAZR01019535">
    <property type="protein sequence ID" value="KKL92186.1"/>
    <property type="molecule type" value="Genomic_DNA"/>
</dbReference>
<reference evidence="1" key="1">
    <citation type="journal article" date="2015" name="Nature">
        <title>Complex archaea that bridge the gap between prokaryotes and eukaryotes.</title>
        <authorList>
            <person name="Spang A."/>
            <person name="Saw J.H."/>
            <person name="Jorgensen S.L."/>
            <person name="Zaremba-Niedzwiedzka K."/>
            <person name="Martijn J."/>
            <person name="Lind A.E."/>
            <person name="van Eijk R."/>
            <person name="Schleper C."/>
            <person name="Guy L."/>
            <person name="Ettema T.J."/>
        </authorList>
    </citation>
    <scope>NUCLEOTIDE SEQUENCE</scope>
</reference>
<comment type="caution">
    <text evidence="1">The sequence shown here is derived from an EMBL/GenBank/DDBJ whole genome shotgun (WGS) entry which is preliminary data.</text>
</comment>